<evidence type="ECO:0000313" key="2">
    <source>
        <dbReference type="EMBL" id="THD84719.1"/>
    </source>
</evidence>
<protein>
    <recommendedName>
        <fullName evidence="1">N,N-dimethylformamidase beta subunit-like C-terminal domain-containing protein</fullName>
    </recommendedName>
</protein>
<accession>A0A4S3MQI3</accession>
<evidence type="ECO:0000313" key="3">
    <source>
        <dbReference type="Proteomes" id="UP000309450"/>
    </source>
</evidence>
<name>A0A4S3MQI3_9RHOB</name>
<dbReference type="Proteomes" id="UP000309450">
    <property type="component" value="Unassembled WGS sequence"/>
</dbReference>
<gene>
    <name evidence="2" type="ORF">E7811_03020</name>
</gene>
<dbReference type="InterPro" id="IPR046540">
    <property type="entry name" value="DMFA2_C"/>
</dbReference>
<proteinExistence type="predicted"/>
<dbReference type="EMBL" id="SSND01000001">
    <property type="protein sequence ID" value="THD84719.1"/>
    <property type="molecule type" value="Genomic_DNA"/>
</dbReference>
<dbReference type="OrthoDB" id="505641at2"/>
<organism evidence="2 3">
    <name type="scientific">Aliigemmobacter aestuarii</name>
    <dbReference type="NCBI Taxonomy" id="1445661"/>
    <lineage>
        <taxon>Bacteria</taxon>
        <taxon>Pseudomonadati</taxon>
        <taxon>Pseudomonadota</taxon>
        <taxon>Alphaproteobacteria</taxon>
        <taxon>Rhodobacterales</taxon>
        <taxon>Paracoccaceae</taxon>
        <taxon>Aliigemmobacter</taxon>
    </lineage>
</organism>
<dbReference type="AlphaFoldDB" id="A0A4S3MQI3"/>
<dbReference type="RefSeq" id="WP_136393100.1">
    <property type="nucleotide sequence ID" value="NZ_SSND01000001.1"/>
</dbReference>
<comment type="caution">
    <text evidence="2">The sequence shown here is derived from an EMBL/GenBank/DDBJ whole genome shotgun (WGS) entry which is preliminary data.</text>
</comment>
<evidence type="ECO:0000259" key="1">
    <source>
        <dbReference type="Pfam" id="PF20254"/>
    </source>
</evidence>
<dbReference type="Pfam" id="PF20254">
    <property type="entry name" value="DMFA2_C"/>
    <property type="match status" value="1"/>
</dbReference>
<reference evidence="2 3" key="1">
    <citation type="submission" date="2019-04" db="EMBL/GenBank/DDBJ databases">
        <title>Draft genome sequence of Gemmobacter aestuarii sp. nov.</title>
        <authorList>
            <person name="Hameed A."/>
            <person name="Lin S.-Y."/>
            <person name="Shahina M."/>
            <person name="Lai W.-A."/>
            <person name="Young C.-C."/>
        </authorList>
    </citation>
    <scope>NUCLEOTIDE SEQUENCE [LARGE SCALE GENOMIC DNA]</scope>
    <source>
        <strain evidence="2 3">CC-PW-75</strain>
    </source>
</reference>
<keyword evidence="3" id="KW-1185">Reference proteome</keyword>
<feature type="domain" description="N,N-dimethylformamidase beta subunit-like C-terminal" evidence="1">
    <location>
        <begin position="87"/>
        <end position="511"/>
    </location>
</feature>
<sequence length="532" mass="57888">MTLQGFFVAAPHDTGDPVMGHYYEMASADPSRPQVWGYTDALSLAPGEVLRLHAMSNAPRIAVTILRDGLTPRPVWQGDIPGGFAETPAQCSVTGCGWPVRLELPVPQDWASGLYRIRMEVPGHASEHMFALRPGAGAPRGDILMILATGTWCAYNDWGGSNHYQGLTGPSGRDFAPHVSILRPWARGFVEWPADAPRIPHASPLRTRPRYPHMEYARASGVSKKYASSGWGAFERPFALWCEAEGIRLDIATQHDLHAWPEVLAPYSRALIVGHDEYWTWEMRDHLEDWVDAGGELARFGGNFFWQTRLSDDLTVQTCFKTRAEAEDPAMTEKSSRLTCYWDHPQVNRPATATMGLTGSAGVYAGWSRCAAHGSGGFTIWRPDHWSVADTGLGYGDVLGAASRIFGYEVDGIDYTMTHGLPHPAAGAGLQGDLTIVGLSPATTLAHSTGPEDADAFIGTLDAEEVAQFVHGKVTPETIGLASRGNGVMAEYRRGKGAVFNAGSCEWVAGLIARDGPVEQVTRRILRGPWRG</sequence>